<dbReference type="GO" id="GO:0005975">
    <property type="term" value="P:carbohydrate metabolic process"/>
    <property type="evidence" value="ECO:0007669"/>
    <property type="project" value="InterPro"/>
</dbReference>
<dbReference type="Gene3D" id="2.60.120.260">
    <property type="entry name" value="Galactose-binding domain-like"/>
    <property type="match status" value="2"/>
</dbReference>
<comment type="caution">
    <text evidence="7">The sequence shown here is derived from an EMBL/GenBank/DDBJ whole genome shotgun (WGS) entry which is preliminary data.</text>
</comment>
<comment type="catalytic activity">
    <reaction evidence="1">
        <text>Hydrolysis of terminal non-reducing alpha-L-rhamnose residues in alpha-L-rhamnosides.</text>
        <dbReference type="EC" id="3.2.1.40"/>
    </reaction>
</comment>
<feature type="domain" description="Bacterial alpha-L-rhamnosidase N-terminal" evidence="5">
    <location>
        <begin position="137"/>
        <end position="302"/>
    </location>
</feature>
<accession>A0A5M3WR44</accession>
<sequence>MNGRHAPLGMDARTPEFGWRLPAVAADQVAWEVQVTEGPDVATGRRVWETGRVEGAERSGVSYGGDELESGAAYTWRVRVWEASHDEPGPWSEPARFETGLLQTSDWSAAWVTDPARPAEKDPAAMYLRGVAQLPADVVRARAYVSSLGWHRLFVNGHDITGTALVPRWTPFDHEVEYVTYDVTSAFARGANVVALALGDGRFRGSLGFENHRAVYGDRLAGLLQVHLELADGTTQVTASDGTWRAAGGRITSADPKTGERVDLRIPDDDWLRSAEHPARFRPVEVLSEPRTLVAESVERVQQVGELAPQRIRRLPSGKQVVDFGQNFAGVVRIRLRGPAGARVRLTHSEIERPDGELDLDYIHPFPVGRWYQRDVVILDGDDAFWQPWFTIHGFRYVSVEGLDAGLASEDVRGIVISSDLEQTGQFHSSDARLNQLWSNVGWSLRSNFMDTSTDGPTRERSEWTGDIQVFAPTATAYVGAQSYLRRYLRSLALEQAVDGTIPVVIPSSFSTFSGGPRGQLKSAGTAAGWSDASVLIPWTLYRYYGDVQVLRDQYDSMVAWVEHCERRAAGASSRARRRKGTGRPEIERYIVDTGFQFGEWLRPGENPFLSAIDGRRRGAVVATAYFERSARTLSRIADVSDDRRRSGGSESSRTARARRGVRRSLPPTDASAPTGRTTTCAPSLSASSTRPSVRRPSNVC</sequence>
<dbReference type="Pfam" id="PF08531">
    <property type="entry name" value="Bac_rhamnosid_N"/>
    <property type="match status" value="1"/>
</dbReference>
<organism evidence="7 8">
    <name type="scientific">Acrocarpospora macrocephala</name>
    <dbReference type="NCBI Taxonomy" id="150177"/>
    <lineage>
        <taxon>Bacteria</taxon>
        <taxon>Bacillati</taxon>
        <taxon>Actinomycetota</taxon>
        <taxon>Actinomycetes</taxon>
        <taxon>Streptosporangiales</taxon>
        <taxon>Streptosporangiaceae</taxon>
        <taxon>Acrocarpospora</taxon>
    </lineage>
</organism>
<evidence type="ECO:0000256" key="1">
    <source>
        <dbReference type="ARBA" id="ARBA00001445"/>
    </source>
</evidence>
<dbReference type="InterPro" id="IPR008928">
    <property type="entry name" value="6-hairpin_glycosidase_sf"/>
</dbReference>
<dbReference type="SUPFAM" id="SSF48208">
    <property type="entry name" value="Six-hairpin glycosidases"/>
    <property type="match status" value="1"/>
</dbReference>
<dbReference type="EMBL" id="BLAE01000032">
    <property type="protein sequence ID" value="GES11775.1"/>
    <property type="molecule type" value="Genomic_DNA"/>
</dbReference>
<dbReference type="InterPro" id="IPR035396">
    <property type="entry name" value="Bac_rhamnosid6H"/>
</dbReference>
<evidence type="ECO:0000259" key="6">
    <source>
        <dbReference type="Pfam" id="PF17389"/>
    </source>
</evidence>
<dbReference type="Gene3D" id="2.60.40.10">
    <property type="entry name" value="Immunoglobulins"/>
    <property type="match status" value="1"/>
</dbReference>
<dbReference type="PANTHER" id="PTHR33307:SF6">
    <property type="entry name" value="ALPHA-RHAMNOSIDASE (EUROFUNG)-RELATED"/>
    <property type="match status" value="1"/>
</dbReference>
<evidence type="ECO:0000256" key="2">
    <source>
        <dbReference type="ARBA" id="ARBA00012652"/>
    </source>
</evidence>
<reference evidence="7 8" key="1">
    <citation type="submission" date="2019-10" db="EMBL/GenBank/DDBJ databases">
        <title>Whole genome shotgun sequence of Acrocarpospora macrocephala NBRC 16266.</title>
        <authorList>
            <person name="Ichikawa N."/>
            <person name="Kimura A."/>
            <person name="Kitahashi Y."/>
            <person name="Komaki H."/>
            <person name="Oguchi A."/>
        </authorList>
    </citation>
    <scope>NUCLEOTIDE SEQUENCE [LARGE SCALE GENOMIC DNA]</scope>
    <source>
        <strain evidence="7 8">NBRC 16266</strain>
    </source>
</reference>
<dbReference type="Pfam" id="PF17389">
    <property type="entry name" value="Bac_rhamnosid6H"/>
    <property type="match status" value="1"/>
</dbReference>
<dbReference type="AlphaFoldDB" id="A0A5M3WR44"/>
<dbReference type="InterPro" id="IPR013737">
    <property type="entry name" value="Bac_rhamnosid_N"/>
</dbReference>
<proteinExistence type="predicted"/>
<dbReference type="EC" id="3.2.1.40" evidence="2"/>
<dbReference type="Pfam" id="PF25788">
    <property type="entry name" value="Ig_Rha78A_N"/>
    <property type="match status" value="1"/>
</dbReference>
<evidence type="ECO:0000313" key="8">
    <source>
        <dbReference type="Proteomes" id="UP000331127"/>
    </source>
</evidence>
<dbReference type="InterPro" id="IPR016007">
    <property type="entry name" value="Alpha_rhamnosid"/>
</dbReference>
<name>A0A5M3WR44_9ACTN</name>
<dbReference type="PANTHER" id="PTHR33307">
    <property type="entry name" value="ALPHA-RHAMNOSIDASE (EUROFUNG)"/>
    <property type="match status" value="1"/>
</dbReference>
<dbReference type="InterPro" id="IPR008902">
    <property type="entry name" value="Rhamnosid_concanavalin"/>
</dbReference>
<evidence type="ECO:0000256" key="3">
    <source>
        <dbReference type="SAM" id="MobiDB-lite"/>
    </source>
</evidence>
<dbReference type="Pfam" id="PF05592">
    <property type="entry name" value="Bac_rhamnosid"/>
    <property type="match status" value="1"/>
</dbReference>
<dbReference type="Gene3D" id="1.50.10.10">
    <property type="match status" value="1"/>
</dbReference>
<gene>
    <name evidence="7" type="ORF">Amac_053720</name>
</gene>
<keyword evidence="8" id="KW-1185">Reference proteome</keyword>
<protein>
    <recommendedName>
        <fullName evidence="2">alpha-L-rhamnosidase</fullName>
        <ecNumber evidence="2">3.2.1.40</ecNumber>
    </recommendedName>
</protein>
<dbReference type="InterPro" id="IPR013783">
    <property type="entry name" value="Ig-like_fold"/>
</dbReference>
<dbReference type="InterPro" id="IPR012341">
    <property type="entry name" value="6hp_glycosidase-like_sf"/>
</dbReference>
<feature type="region of interest" description="Disordered" evidence="3">
    <location>
        <begin position="641"/>
        <end position="701"/>
    </location>
</feature>
<feature type="domain" description="Alpha-L-rhamnosidase concanavalin-like" evidence="4">
    <location>
        <begin position="314"/>
        <end position="417"/>
    </location>
</feature>
<evidence type="ECO:0000313" key="7">
    <source>
        <dbReference type="EMBL" id="GES11775.1"/>
    </source>
</evidence>
<evidence type="ECO:0000259" key="4">
    <source>
        <dbReference type="Pfam" id="PF05592"/>
    </source>
</evidence>
<dbReference type="GO" id="GO:0030596">
    <property type="term" value="F:alpha-L-rhamnosidase activity"/>
    <property type="evidence" value="ECO:0007669"/>
    <property type="project" value="UniProtKB-EC"/>
</dbReference>
<feature type="compositionally biased region" description="Polar residues" evidence="3">
    <location>
        <begin position="675"/>
        <end position="692"/>
    </location>
</feature>
<evidence type="ECO:0000259" key="5">
    <source>
        <dbReference type="Pfam" id="PF08531"/>
    </source>
</evidence>
<dbReference type="Proteomes" id="UP000331127">
    <property type="component" value="Unassembled WGS sequence"/>
</dbReference>
<feature type="domain" description="Alpha-L-rhamnosidase six-hairpin glycosidase" evidence="6">
    <location>
        <begin position="422"/>
        <end position="642"/>
    </location>
</feature>